<evidence type="ECO:0000313" key="2">
    <source>
        <dbReference type="EMBL" id="KAK4414779.1"/>
    </source>
</evidence>
<accession>A0AAE1XNL2</accession>
<keyword evidence="3" id="KW-1185">Reference proteome</keyword>
<feature type="region of interest" description="Disordered" evidence="1">
    <location>
        <begin position="1"/>
        <end position="58"/>
    </location>
</feature>
<feature type="compositionally biased region" description="Basic residues" evidence="1">
    <location>
        <begin position="1"/>
        <end position="13"/>
    </location>
</feature>
<feature type="compositionally biased region" description="Pro residues" evidence="1">
    <location>
        <begin position="179"/>
        <end position="216"/>
    </location>
</feature>
<organism evidence="2 3">
    <name type="scientific">Sesamum alatum</name>
    <dbReference type="NCBI Taxonomy" id="300844"/>
    <lineage>
        <taxon>Eukaryota</taxon>
        <taxon>Viridiplantae</taxon>
        <taxon>Streptophyta</taxon>
        <taxon>Embryophyta</taxon>
        <taxon>Tracheophyta</taxon>
        <taxon>Spermatophyta</taxon>
        <taxon>Magnoliopsida</taxon>
        <taxon>eudicotyledons</taxon>
        <taxon>Gunneridae</taxon>
        <taxon>Pentapetalae</taxon>
        <taxon>asterids</taxon>
        <taxon>lamiids</taxon>
        <taxon>Lamiales</taxon>
        <taxon>Pedaliaceae</taxon>
        <taxon>Sesamum</taxon>
    </lineage>
</organism>
<dbReference type="EMBL" id="JACGWO010000011">
    <property type="protein sequence ID" value="KAK4414779.1"/>
    <property type="molecule type" value="Genomic_DNA"/>
</dbReference>
<comment type="caution">
    <text evidence="2">The sequence shown here is derived from an EMBL/GenBank/DDBJ whole genome shotgun (WGS) entry which is preliminary data.</text>
</comment>
<evidence type="ECO:0000313" key="3">
    <source>
        <dbReference type="Proteomes" id="UP001293254"/>
    </source>
</evidence>
<reference evidence="2" key="1">
    <citation type="submission" date="2020-06" db="EMBL/GenBank/DDBJ databases">
        <authorList>
            <person name="Li T."/>
            <person name="Hu X."/>
            <person name="Zhang T."/>
            <person name="Song X."/>
            <person name="Zhang H."/>
            <person name="Dai N."/>
            <person name="Sheng W."/>
            <person name="Hou X."/>
            <person name="Wei L."/>
        </authorList>
    </citation>
    <scope>NUCLEOTIDE SEQUENCE</scope>
    <source>
        <strain evidence="2">3651</strain>
        <tissue evidence="2">Leaf</tissue>
    </source>
</reference>
<dbReference type="Proteomes" id="UP001293254">
    <property type="component" value="Unassembled WGS sequence"/>
</dbReference>
<dbReference type="AlphaFoldDB" id="A0AAE1XNL2"/>
<feature type="compositionally biased region" description="Low complexity" evidence="1">
    <location>
        <begin position="15"/>
        <end position="30"/>
    </location>
</feature>
<protein>
    <submittedName>
        <fullName evidence="2">Uncharacterized protein</fullName>
    </submittedName>
</protein>
<evidence type="ECO:0000256" key="1">
    <source>
        <dbReference type="SAM" id="MobiDB-lite"/>
    </source>
</evidence>
<proteinExistence type="predicted"/>
<feature type="compositionally biased region" description="Low complexity" evidence="1">
    <location>
        <begin position="217"/>
        <end position="226"/>
    </location>
</feature>
<reference evidence="2" key="2">
    <citation type="journal article" date="2024" name="Plant">
        <title>Genomic evolution and insights into agronomic trait innovations of Sesamum species.</title>
        <authorList>
            <person name="Miao H."/>
            <person name="Wang L."/>
            <person name="Qu L."/>
            <person name="Liu H."/>
            <person name="Sun Y."/>
            <person name="Le M."/>
            <person name="Wang Q."/>
            <person name="Wei S."/>
            <person name="Zheng Y."/>
            <person name="Lin W."/>
            <person name="Duan Y."/>
            <person name="Cao H."/>
            <person name="Xiong S."/>
            <person name="Wang X."/>
            <person name="Wei L."/>
            <person name="Li C."/>
            <person name="Ma Q."/>
            <person name="Ju M."/>
            <person name="Zhao R."/>
            <person name="Li G."/>
            <person name="Mu C."/>
            <person name="Tian Q."/>
            <person name="Mei H."/>
            <person name="Zhang T."/>
            <person name="Gao T."/>
            <person name="Zhang H."/>
        </authorList>
    </citation>
    <scope>NUCLEOTIDE SEQUENCE</scope>
    <source>
        <strain evidence="2">3651</strain>
    </source>
</reference>
<name>A0AAE1XNL2_9LAMI</name>
<sequence>MVKWKEKARRKKGNSLLPLSHSSHTLGSPLAAGPDGGEGGLTTSDNVEEGESGPLTPITAVNTASMESFRRDFDLNEFVSLAAKVFEKGDPLAMAEMAAVHDLLPTSVHASVPPLSLIAAPPLVPCVDSPPRVSALESPPHHDSSPSRVFEVASQPPPLLINDLSASRPPSLPPGNVSSPPPLVSPPPPSPCIHPPPPPSLAPPPTSASPPPPVAAPSPSMAPTATLAAAPPTSFLEALIGSHHSMAPPSLTPHGTDSGIPASATCLSTPLDSVPPNSIGSIEMVHPLSSPRACDILRSVPGLRKNLNFDRLSSRPDMGKAIVVHNSFQSLYKLCASDNVDHPELHNHQDSSSFRPLSGVT</sequence>
<gene>
    <name evidence="2" type="ORF">Salat_2584800</name>
</gene>
<feature type="region of interest" description="Disordered" evidence="1">
    <location>
        <begin position="159"/>
        <end position="226"/>
    </location>
</feature>